<dbReference type="GeneID" id="77936763"/>
<sequence>MHLNKELLKELFTVIEDNMRTKGEYFDKQVRISTFGELEIRTFAGSFIFYKAGTSEQYAMFSVEFDATGKIIRFIAPALLRATIYWDMVEDENSEPEYRKVDIEEMLINAVTNHFKTAK</sequence>
<dbReference type="EMBL" id="MN103543">
    <property type="protein sequence ID" value="QEM41742.1"/>
    <property type="molecule type" value="Genomic_DNA"/>
</dbReference>
<name>A0A5C1K7A8_9CAUD</name>
<reference evidence="1 2" key="1">
    <citation type="submission" date="2019-06" db="EMBL/GenBank/DDBJ databases">
        <title>A distant relative of Phikzvirus genus phages from a therapeutic phage collection.</title>
        <authorList>
            <person name="Hejnowicz M.S."/>
            <person name="Dabrowski K."/>
            <person name="Gawor J."/>
            <person name="Weber-Dabrowska B."/>
            <person name="Gromadka R."/>
            <person name="Lobocka M.B."/>
        </authorList>
    </citation>
    <scope>NUCLEOTIDE SEQUENCE [LARGE SCALE GENOMIC DNA]</scope>
</reference>
<keyword evidence="2" id="KW-1185">Reference proteome</keyword>
<protein>
    <submittedName>
        <fullName evidence="1">Uncharacterized protein</fullName>
    </submittedName>
</protein>
<evidence type="ECO:0000313" key="1">
    <source>
        <dbReference type="EMBL" id="QEM41742.1"/>
    </source>
</evidence>
<proteinExistence type="predicted"/>
<dbReference type="Proteomes" id="UP000322144">
    <property type="component" value="Segment"/>
</dbReference>
<accession>A0A5C1K7A8</accession>
<dbReference type="RefSeq" id="YP_010660753.1">
    <property type="nucleotide sequence ID" value="NC_070882.1"/>
</dbReference>
<organism evidence="1 2">
    <name type="scientific">Pseudomonas phage vB_PaeM_PS119XW</name>
    <dbReference type="NCBI Taxonomy" id="2601632"/>
    <lineage>
        <taxon>Viruses</taxon>
        <taxon>Duplodnaviria</taxon>
        <taxon>Heunggongvirae</taxon>
        <taxon>Uroviricota</taxon>
        <taxon>Caudoviricetes</taxon>
        <taxon>Chimalliviridae</taxon>
        <taxon>Pawinskivirus</taxon>
        <taxon>Pawinskivirus PS119XW</taxon>
    </lineage>
</organism>
<evidence type="ECO:0000313" key="2">
    <source>
        <dbReference type="Proteomes" id="UP000322144"/>
    </source>
</evidence>
<dbReference type="KEGG" id="vg:77936763"/>